<protein>
    <submittedName>
        <fullName evidence="2">Uncharacterized protein</fullName>
    </submittedName>
</protein>
<gene>
    <name evidence="2" type="ORF">OXX778_LOCUS15908</name>
</gene>
<comment type="caution">
    <text evidence="2">The sequence shown here is derived from an EMBL/GenBank/DDBJ whole genome shotgun (WGS) entry which is preliminary data.</text>
</comment>
<sequence length="399" mass="46784">MKFYKLKFLLKILFCIILFKIIFYFKSKSKQEITLENVSLKTLEPNVHRIDPFDNYKELHKLILKSSKSINKKIVICKPVLYAGYGNKIYTVLSSLLIAILTDSAIRINWPKINNYIQPTLLDIFDDSLQFYKDYFHLNSSNINNYNYTKNYDELINNYIPERTSIFFDDYNPYFFLLCANKKYHSKLLSYDLVKQETIDLALYSQSLNKSDKIERLYSIGFEVGSNLLNKFWHLGSNIQSDVDKIYNLYFKDNFVIGIQLRFLYLNVEDIANFLECAFFVEKMNRQNKSKYFITSDNETIYEMLSDYEEKIIRGRGKIGHIGETDAYYRTILDNELLAKCNEIIITGGSTFGFVASMRKGIMPYYIESFNVSNFNPNLPCKRATFDYGPRTNGGFSVV</sequence>
<dbReference type="OrthoDB" id="2413580at2759"/>
<keyword evidence="1" id="KW-1133">Transmembrane helix</keyword>
<evidence type="ECO:0000313" key="2">
    <source>
        <dbReference type="EMBL" id="CAF0990978.1"/>
    </source>
</evidence>
<name>A0A814G0A7_9BILA</name>
<dbReference type="EMBL" id="CAJNOC010003619">
    <property type="protein sequence ID" value="CAF0990978.1"/>
    <property type="molecule type" value="Genomic_DNA"/>
</dbReference>
<keyword evidence="3" id="KW-1185">Reference proteome</keyword>
<dbReference type="Proteomes" id="UP000663879">
    <property type="component" value="Unassembled WGS sequence"/>
</dbReference>
<keyword evidence="1" id="KW-0812">Transmembrane</keyword>
<feature type="transmembrane region" description="Helical" evidence="1">
    <location>
        <begin position="6"/>
        <end position="25"/>
    </location>
</feature>
<dbReference type="Gene3D" id="3.40.50.11350">
    <property type="match status" value="1"/>
</dbReference>
<accession>A0A814G0A7</accession>
<evidence type="ECO:0000256" key="1">
    <source>
        <dbReference type="SAM" id="Phobius"/>
    </source>
</evidence>
<reference evidence="2" key="1">
    <citation type="submission" date="2021-02" db="EMBL/GenBank/DDBJ databases">
        <authorList>
            <person name="Nowell W R."/>
        </authorList>
    </citation>
    <scope>NUCLEOTIDE SEQUENCE</scope>
    <source>
        <strain evidence="2">Ploen Becks lab</strain>
    </source>
</reference>
<evidence type="ECO:0000313" key="3">
    <source>
        <dbReference type="Proteomes" id="UP000663879"/>
    </source>
</evidence>
<organism evidence="2 3">
    <name type="scientific">Brachionus calyciflorus</name>
    <dbReference type="NCBI Taxonomy" id="104777"/>
    <lineage>
        <taxon>Eukaryota</taxon>
        <taxon>Metazoa</taxon>
        <taxon>Spiralia</taxon>
        <taxon>Gnathifera</taxon>
        <taxon>Rotifera</taxon>
        <taxon>Eurotatoria</taxon>
        <taxon>Monogononta</taxon>
        <taxon>Pseudotrocha</taxon>
        <taxon>Ploima</taxon>
        <taxon>Brachionidae</taxon>
        <taxon>Brachionus</taxon>
    </lineage>
</organism>
<keyword evidence="1" id="KW-0472">Membrane</keyword>
<dbReference type="AlphaFoldDB" id="A0A814G0A7"/>
<proteinExistence type="predicted"/>